<comment type="subcellular location">
    <subcellularLocation>
        <location evidence="1">Cell membrane</location>
        <topology evidence="1">Multi-pass membrane protein</topology>
    </subcellularLocation>
</comment>
<dbReference type="GO" id="GO:0005886">
    <property type="term" value="C:plasma membrane"/>
    <property type="evidence" value="ECO:0007669"/>
    <property type="project" value="UniProtKB-SubCell"/>
</dbReference>
<dbReference type="Proteomes" id="UP000198822">
    <property type="component" value="Chromosome I"/>
</dbReference>
<evidence type="ECO:0000256" key="4">
    <source>
        <dbReference type="ARBA" id="ARBA00022989"/>
    </source>
</evidence>
<accession>A0A1G8BGY4</accession>
<keyword evidence="2" id="KW-1003">Cell membrane</keyword>
<evidence type="ECO:0000313" key="9">
    <source>
        <dbReference type="Proteomes" id="UP000198822"/>
    </source>
</evidence>
<name>A0A1G8BGY4_9MICO</name>
<dbReference type="PANTHER" id="PTHR40077">
    <property type="entry name" value="MEMBRANE PROTEIN-RELATED"/>
    <property type="match status" value="1"/>
</dbReference>
<evidence type="ECO:0000313" key="8">
    <source>
        <dbReference type="EMBL" id="SDH32381.1"/>
    </source>
</evidence>
<dbReference type="STRING" id="399736.SAMN04489720_0940"/>
<dbReference type="PANTHER" id="PTHR40077:SF2">
    <property type="entry name" value="MEMBRANE PROTEIN"/>
    <property type="match status" value="1"/>
</dbReference>
<dbReference type="NCBIfam" id="TIGR03954">
    <property type="entry name" value="integ_memb_HG"/>
    <property type="match status" value="1"/>
</dbReference>
<feature type="domain" description="DUF3817" evidence="7">
    <location>
        <begin position="16"/>
        <end position="123"/>
    </location>
</feature>
<evidence type="ECO:0000256" key="1">
    <source>
        <dbReference type="ARBA" id="ARBA00004651"/>
    </source>
</evidence>
<evidence type="ECO:0000259" key="7">
    <source>
        <dbReference type="Pfam" id="PF12823"/>
    </source>
</evidence>
<dbReference type="EMBL" id="LT629695">
    <property type="protein sequence ID" value="SDH32381.1"/>
    <property type="molecule type" value="Genomic_DNA"/>
</dbReference>
<feature type="transmembrane region" description="Helical" evidence="6">
    <location>
        <begin position="20"/>
        <end position="38"/>
    </location>
</feature>
<proteinExistence type="predicted"/>
<gene>
    <name evidence="8" type="ORF">SAMN04489720_0940</name>
</gene>
<dbReference type="AlphaFoldDB" id="A0A1G8BGY4"/>
<dbReference type="Pfam" id="PF12823">
    <property type="entry name" value="DUF3817"/>
    <property type="match status" value="1"/>
</dbReference>
<reference evidence="9" key="1">
    <citation type="submission" date="2016-10" db="EMBL/GenBank/DDBJ databases">
        <authorList>
            <person name="Varghese N."/>
            <person name="Submissions S."/>
        </authorList>
    </citation>
    <scope>NUCLEOTIDE SEQUENCE [LARGE SCALE GENOMIC DNA]</scope>
    <source>
        <strain evidence="9">DSM 22002</strain>
    </source>
</reference>
<sequence>MPRPVQQIPQIRSALAFYRVMAYVTGVLLLLVVVEMVAKYGFHMEIEAFGSTGFIGLVPDGATTGINLSRVVLIVHGWVYVVYLISNFRLFLLLRWPFLRLLAMAAGGVVPLLSFIVERRIHRIAEAELVTLEQQAAAS</sequence>
<evidence type="ECO:0000256" key="3">
    <source>
        <dbReference type="ARBA" id="ARBA00022692"/>
    </source>
</evidence>
<feature type="transmembrane region" description="Helical" evidence="6">
    <location>
        <begin position="71"/>
        <end position="92"/>
    </location>
</feature>
<organism evidence="8 9">
    <name type="scientific">Agrococcus jejuensis</name>
    <dbReference type="NCBI Taxonomy" id="399736"/>
    <lineage>
        <taxon>Bacteria</taxon>
        <taxon>Bacillati</taxon>
        <taxon>Actinomycetota</taxon>
        <taxon>Actinomycetes</taxon>
        <taxon>Micrococcales</taxon>
        <taxon>Microbacteriaceae</taxon>
        <taxon>Agrococcus</taxon>
    </lineage>
</organism>
<keyword evidence="5 6" id="KW-0472">Membrane</keyword>
<keyword evidence="4 6" id="KW-1133">Transmembrane helix</keyword>
<evidence type="ECO:0000256" key="5">
    <source>
        <dbReference type="ARBA" id="ARBA00023136"/>
    </source>
</evidence>
<protein>
    <submittedName>
        <fullName evidence="8">Integral membrane protein</fullName>
    </submittedName>
</protein>
<evidence type="ECO:0000256" key="2">
    <source>
        <dbReference type="ARBA" id="ARBA00022475"/>
    </source>
</evidence>
<keyword evidence="3 6" id="KW-0812">Transmembrane</keyword>
<keyword evidence="9" id="KW-1185">Reference proteome</keyword>
<evidence type="ECO:0000256" key="6">
    <source>
        <dbReference type="SAM" id="Phobius"/>
    </source>
</evidence>
<feature type="transmembrane region" description="Helical" evidence="6">
    <location>
        <begin position="98"/>
        <end position="117"/>
    </location>
</feature>
<dbReference type="InterPro" id="IPR023845">
    <property type="entry name" value="DUF3817_TM"/>
</dbReference>